<dbReference type="PANTHER" id="PTHR20910:SF1">
    <property type="entry name" value="SUPEROXIDE DISMUTASE COPPER_ZINC BINDING DOMAIN-CONTAINING PROTEIN"/>
    <property type="match status" value="1"/>
</dbReference>
<evidence type="ECO:0000256" key="7">
    <source>
        <dbReference type="ARBA" id="ARBA00049204"/>
    </source>
</evidence>
<accession>A0AA38VXX3</accession>
<dbReference type="GO" id="GO:0005576">
    <property type="term" value="C:extracellular region"/>
    <property type="evidence" value="ECO:0007669"/>
    <property type="project" value="UniProtKB-SubCell"/>
</dbReference>
<evidence type="ECO:0000313" key="10">
    <source>
        <dbReference type="Proteomes" id="UP001174694"/>
    </source>
</evidence>
<dbReference type="AlphaFoldDB" id="A0AA38VXX3"/>
<dbReference type="PANTHER" id="PTHR20910">
    <property type="entry name" value="AGAP001623-PA"/>
    <property type="match status" value="1"/>
</dbReference>
<evidence type="ECO:0000256" key="1">
    <source>
        <dbReference type="ARBA" id="ARBA00004196"/>
    </source>
</evidence>
<keyword evidence="5" id="KW-0964">Secreted</keyword>
<dbReference type="InterPro" id="IPR053257">
    <property type="entry name" value="Cu-only_SOD"/>
</dbReference>
<evidence type="ECO:0000256" key="2">
    <source>
        <dbReference type="ARBA" id="ARBA00004613"/>
    </source>
</evidence>
<comment type="caution">
    <text evidence="9">The sequence shown here is derived from an EMBL/GenBank/DDBJ whole genome shotgun (WGS) entry which is preliminary data.</text>
</comment>
<evidence type="ECO:0000256" key="8">
    <source>
        <dbReference type="SAM" id="SignalP"/>
    </source>
</evidence>
<protein>
    <recommendedName>
        <fullName evidence="4">superoxide dismutase</fullName>
        <ecNumber evidence="4">1.15.1.1</ecNumber>
    </recommendedName>
</protein>
<name>A0AA38VXX3_9PEZI</name>
<comment type="similarity">
    <text evidence="3">Belongs to the Cu-Zn superoxide dismutase family.</text>
</comment>
<dbReference type="Proteomes" id="UP001174694">
    <property type="component" value="Unassembled WGS sequence"/>
</dbReference>
<comment type="subcellular location">
    <subcellularLocation>
        <location evidence="1">Cell envelope</location>
    </subcellularLocation>
    <subcellularLocation>
        <location evidence="2">Secreted</location>
    </subcellularLocation>
</comment>
<feature type="signal peptide" evidence="8">
    <location>
        <begin position="1"/>
        <end position="20"/>
    </location>
</feature>
<evidence type="ECO:0000256" key="3">
    <source>
        <dbReference type="ARBA" id="ARBA00010457"/>
    </source>
</evidence>
<dbReference type="Gene3D" id="2.60.40.200">
    <property type="entry name" value="Superoxide dismutase, copper/zinc binding domain"/>
    <property type="match status" value="1"/>
</dbReference>
<dbReference type="FunFam" id="2.60.40.200:FF:000007">
    <property type="entry name" value="Cell surface Cu-only superoxide dismutase 5"/>
    <property type="match status" value="1"/>
</dbReference>
<reference evidence="9" key="1">
    <citation type="submission" date="2022-07" db="EMBL/GenBank/DDBJ databases">
        <title>Fungi with potential for degradation of polypropylene.</title>
        <authorList>
            <person name="Gostincar C."/>
        </authorList>
    </citation>
    <scope>NUCLEOTIDE SEQUENCE</scope>
    <source>
        <strain evidence="9">EXF-13308</strain>
    </source>
</reference>
<dbReference type="InterPro" id="IPR036423">
    <property type="entry name" value="SOD-like_Cu/Zn_dom_sf"/>
</dbReference>
<keyword evidence="6" id="KW-0049">Antioxidant</keyword>
<comment type="catalytic activity">
    <reaction evidence="7">
        <text>2 superoxide + 2 H(+) = H2O2 + O2</text>
        <dbReference type="Rhea" id="RHEA:20696"/>
        <dbReference type="ChEBI" id="CHEBI:15378"/>
        <dbReference type="ChEBI" id="CHEBI:15379"/>
        <dbReference type="ChEBI" id="CHEBI:16240"/>
        <dbReference type="ChEBI" id="CHEBI:18421"/>
        <dbReference type="EC" id="1.15.1.1"/>
    </reaction>
</comment>
<dbReference type="GO" id="GO:0046872">
    <property type="term" value="F:metal ion binding"/>
    <property type="evidence" value="ECO:0007669"/>
    <property type="project" value="InterPro"/>
</dbReference>
<dbReference type="GO" id="GO:0004784">
    <property type="term" value="F:superoxide dismutase activity"/>
    <property type="evidence" value="ECO:0007669"/>
    <property type="project" value="UniProtKB-EC"/>
</dbReference>
<evidence type="ECO:0000256" key="5">
    <source>
        <dbReference type="ARBA" id="ARBA00022525"/>
    </source>
</evidence>
<evidence type="ECO:0000256" key="4">
    <source>
        <dbReference type="ARBA" id="ARBA00012682"/>
    </source>
</evidence>
<feature type="chain" id="PRO_5041269985" description="superoxide dismutase" evidence="8">
    <location>
        <begin position="21"/>
        <end position="263"/>
    </location>
</feature>
<dbReference type="EMBL" id="JANBVO010000001">
    <property type="protein sequence ID" value="KAJ9157298.1"/>
    <property type="molecule type" value="Genomic_DNA"/>
</dbReference>
<sequence>MRFQGSLSALAALAVTGAAGDPVTGKLGNATVVVNNPPGVVYAATFPETAFFKDAYPAGGNIKGSVAAVANLNGVGVIFKVILSNLPTEGGPFIYHIHDQPVPASGNCTETLAHLDPFQRGEVPACDASLPETCQVGDLSGKHGKIPSTSTDQTYTDYYAATLPGIGAFFGNRSVVVHFANTTRITCANFAVVPGTTGLSPPAPSGNCTTAGSTAYSTGVLPTTGAPSTTSTFVTVSGASSGGPVALLALGSMALLATVISML</sequence>
<keyword evidence="8" id="KW-0732">Signal</keyword>
<evidence type="ECO:0000256" key="6">
    <source>
        <dbReference type="ARBA" id="ARBA00022862"/>
    </source>
</evidence>
<dbReference type="SUPFAM" id="SSF49329">
    <property type="entry name" value="Cu,Zn superoxide dismutase-like"/>
    <property type="match status" value="1"/>
</dbReference>
<proteinExistence type="inferred from homology"/>
<gene>
    <name evidence="9" type="ORF">NKR23_g632</name>
</gene>
<organism evidence="9 10">
    <name type="scientific">Pleurostoma richardsiae</name>
    <dbReference type="NCBI Taxonomy" id="41990"/>
    <lineage>
        <taxon>Eukaryota</taxon>
        <taxon>Fungi</taxon>
        <taxon>Dikarya</taxon>
        <taxon>Ascomycota</taxon>
        <taxon>Pezizomycotina</taxon>
        <taxon>Sordariomycetes</taxon>
        <taxon>Sordariomycetidae</taxon>
        <taxon>Calosphaeriales</taxon>
        <taxon>Pleurostomataceae</taxon>
        <taxon>Pleurostoma</taxon>
    </lineage>
</organism>
<dbReference type="EC" id="1.15.1.1" evidence="4"/>
<keyword evidence="10" id="KW-1185">Reference proteome</keyword>
<evidence type="ECO:0000313" key="9">
    <source>
        <dbReference type="EMBL" id="KAJ9157298.1"/>
    </source>
</evidence>